<dbReference type="PANTHER" id="PTHR34853:SF1">
    <property type="entry name" value="LIPASE 5"/>
    <property type="match status" value="1"/>
</dbReference>
<dbReference type="Pfam" id="PF00326">
    <property type="entry name" value="Peptidase_S9"/>
    <property type="match status" value="1"/>
</dbReference>
<keyword evidence="1" id="KW-0732">Signal</keyword>
<dbReference type="GO" id="GO:0016042">
    <property type="term" value="P:lipid catabolic process"/>
    <property type="evidence" value="ECO:0007669"/>
    <property type="project" value="InterPro"/>
</dbReference>
<evidence type="ECO:0000259" key="2">
    <source>
        <dbReference type="Pfam" id="PF00326"/>
    </source>
</evidence>
<accession>A0A4Y9ENZ2</accession>
<dbReference type="Proteomes" id="UP000297737">
    <property type="component" value="Unassembled WGS sequence"/>
</dbReference>
<dbReference type="RefSeq" id="WP_135246165.1">
    <property type="nucleotide sequence ID" value="NZ_SIHO01000002.1"/>
</dbReference>
<evidence type="ECO:0000313" key="3">
    <source>
        <dbReference type="EMBL" id="TFU03573.1"/>
    </source>
</evidence>
<dbReference type="EMBL" id="SIHO01000002">
    <property type="protein sequence ID" value="TFU03573.1"/>
    <property type="molecule type" value="Genomic_DNA"/>
</dbReference>
<dbReference type="Gene3D" id="3.40.50.1820">
    <property type="entry name" value="alpha/beta hydrolase"/>
    <property type="match status" value="1"/>
</dbReference>
<evidence type="ECO:0000256" key="1">
    <source>
        <dbReference type="SAM" id="SignalP"/>
    </source>
</evidence>
<dbReference type="InterPro" id="IPR001375">
    <property type="entry name" value="Peptidase_S9_cat"/>
</dbReference>
<keyword evidence="4" id="KW-1185">Reference proteome</keyword>
<protein>
    <recommendedName>
        <fullName evidence="2">Peptidase S9 prolyl oligopeptidase catalytic domain-containing protein</fullName>
    </recommendedName>
</protein>
<dbReference type="GO" id="GO:0008236">
    <property type="term" value="F:serine-type peptidase activity"/>
    <property type="evidence" value="ECO:0007669"/>
    <property type="project" value="InterPro"/>
</dbReference>
<gene>
    <name evidence="3" type="ORF">EUV02_10465</name>
</gene>
<dbReference type="InterPro" id="IPR029058">
    <property type="entry name" value="AB_hydrolase_fold"/>
</dbReference>
<organism evidence="3 4">
    <name type="scientific">Glacieibacterium arshaanense</name>
    <dbReference type="NCBI Taxonomy" id="2511025"/>
    <lineage>
        <taxon>Bacteria</taxon>
        <taxon>Pseudomonadati</taxon>
        <taxon>Pseudomonadota</taxon>
        <taxon>Alphaproteobacteria</taxon>
        <taxon>Sphingomonadales</taxon>
        <taxon>Sphingosinicellaceae</taxon>
        <taxon>Glacieibacterium</taxon>
    </lineage>
</organism>
<feature type="domain" description="Peptidase S9 prolyl oligopeptidase catalytic" evidence="2">
    <location>
        <begin position="149"/>
        <end position="231"/>
    </location>
</feature>
<dbReference type="PANTHER" id="PTHR34853">
    <property type="match status" value="1"/>
</dbReference>
<feature type="chain" id="PRO_5021451075" description="Peptidase S9 prolyl oligopeptidase catalytic domain-containing protein" evidence="1">
    <location>
        <begin position="22"/>
        <end position="417"/>
    </location>
</feature>
<dbReference type="OrthoDB" id="9798122at2"/>
<dbReference type="GO" id="GO:0004806">
    <property type="term" value="F:triacylglycerol lipase activity"/>
    <property type="evidence" value="ECO:0007669"/>
    <property type="project" value="InterPro"/>
</dbReference>
<dbReference type="InterPro" id="IPR005152">
    <property type="entry name" value="Lipase_secreted"/>
</dbReference>
<evidence type="ECO:0000313" key="4">
    <source>
        <dbReference type="Proteomes" id="UP000297737"/>
    </source>
</evidence>
<dbReference type="Gene3D" id="1.10.260.160">
    <property type="match status" value="1"/>
</dbReference>
<comment type="caution">
    <text evidence="3">The sequence shown here is derived from an EMBL/GenBank/DDBJ whole genome shotgun (WGS) entry which is preliminary data.</text>
</comment>
<proteinExistence type="predicted"/>
<name>A0A4Y9ENZ2_9SPHN</name>
<dbReference type="AlphaFoldDB" id="A0A4Y9ENZ2"/>
<feature type="signal peptide" evidence="1">
    <location>
        <begin position="1"/>
        <end position="21"/>
    </location>
</feature>
<sequence>MILRALLAWMLLLAMPVAVQADAVASAKPVAVSSGVTYELIGSYDKARLDKILSSELQNFMSSSTVPHEFDGKFAPARYDVRLYRVTYRSVVPELGNRPTVASGLVAIPQNGVRGAQTLPVVSYQHGTVFDKSWVPSNPDSSAETRIMIAAFAAQGYVVIGADYFGRGISDLPDSYLVKRSTQQAAYDMLLAANDVLKAQQVTPGKLFVSGWSQGGWGTMVFLQRLEELGVKVTAAAAASAPVDVYLTINRWMGNPQPIDAVYLPGCAALQLQAQEYYLQQGGLTESAINPQYLAASRAFYAGEMSWEDFMKATGPKLTGFMRPEFVAAGAIGTAPYWRVLQDNQAYRWKSVTPLRAYIGGSDEVTPEYIGKLPEATQALLGGAPATTINAGAKADHRGVFIFGVLDQKVWFDSLLK</sequence>
<reference evidence="3 4" key="1">
    <citation type="submission" date="2019-02" db="EMBL/GenBank/DDBJ databases">
        <title>Polymorphobacter sp. isolated from the lake at the Tibet of China.</title>
        <authorList>
            <person name="Li A."/>
        </authorList>
    </citation>
    <scope>NUCLEOTIDE SEQUENCE [LARGE SCALE GENOMIC DNA]</scope>
    <source>
        <strain evidence="3 4">DJ1R-1</strain>
    </source>
</reference>
<dbReference type="GO" id="GO:0006508">
    <property type="term" value="P:proteolysis"/>
    <property type="evidence" value="ECO:0007669"/>
    <property type="project" value="InterPro"/>
</dbReference>
<dbReference type="SUPFAM" id="SSF53474">
    <property type="entry name" value="alpha/beta-Hydrolases"/>
    <property type="match status" value="1"/>
</dbReference>
<dbReference type="PIRSF" id="PIRSF029171">
    <property type="entry name" value="Esterase_LipA"/>
    <property type="match status" value="1"/>
</dbReference>